<dbReference type="Proteomes" id="UP000637720">
    <property type="component" value="Unassembled WGS sequence"/>
</dbReference>
<reference evidence="2" key="1">
    <citation type="journal article" date="2014" name="Int. J. Syst. Evol. Microbiol.">
        <title>Complete genome sequence of Corynebacterium casei LMG S-19264T (=DSM 44701T), isolated from a smear-ripened cheese.</title>
        <authorList>
            <consortium name="US DOE Joint Genome Institute (JGI-PGF)"/>
            <person name="Walter F."/>
            <person name="Albersmeier A."/>
            <person name="Kalinowski J."/>
            <person name="Ruckert C."/>
        </authorList>
    </citation>
    <scope>NUCLEOTIDE SEQUENCE</scope>
    <source>
        <strain evidence="2">JCM 14719</strain>
    </source>
</reference>
<name>A0A8J3FA58_9BACI</name>
<dbReference type="GO" id="GO:0005886">
    <property type="term" value="C:plasma membrane"/>
    <property type="evidence" value="ECO:0007669"/>
    <property type="project" value="UniProtKB-SubCell"/>
</dbReference>
<organism evidence="2 3">
    <name type="scientific">Calditerricola satsumensis</name>
    <dbReference type="NCBI Taxonomy" id="373054"/>
    <lineage>
        <taxon>Bacteria</taxon>
        <taxon>Bacillati</taxon>
        <taxon>Bacillota</taxon>
        <taxon>Bacilli</taxon>
        <taxon>Bacillales</taxon>
        <taxon>Bacillaceae</taxon>
        <taxon>Calditerricola</taxon>
    </lineage>
</organism>
<proteinExistence type="predicted"/>
<dbReference type="RefSeq" id="WP_054670775.1">
    <property type="nucleotide sequence ID" value="NZ_BMOF01000020.1"/>
</dbReference>
<feature type="transmembrane region" description="Helical" evidence="1">
    <location>
        <begin position="223"/>
        <end position="242"/>
    </location>
</feature>
<sequence length="327" mass="36571">MLALVYNEILKVVRKKRFYVVLAILAVLIPVFTYAQYKTTVEQQKRLGTKDWRTIVQQEIVDLQNRLTSARLTDEWRRLLKIRLQQRQYYLDHDINPFAPGGVTFARVFLERSASLFVPLLVVVVAADMVSGEHTGGTIKLLLTRPVRRWKILLSKYLALLLFVSLIIAATVLLAYLISGLVFGYSGWTMPVLTGFQIVGETVRTDRVHVLPQGLYLLMQAGLVWYATVIVATLSFLLSVLLRSTAAAMGTMLSALIAGVILTEMVSSWQTAKYLFVVNLQLTDYLAGNAPPIEGMTLPFSLAVLGVWGAAALLAAFWVFTRQDMLT</sequence>
<gene>
    <name evidence="2" type="ORF">GCM10007043_12080</name>
</gene>
<evidence type="ECO:0000313" key="3">
    <source>
        <dbReference type="Proteomes" id="UP000637720"/>
    </source>
</evidence>
<reference evidence="2" key="2">
    <citation type="submission" date="2020-09" db="EMBL/GenBank/DDBJ databases">
        <authorList>
            <person name="Sun Q."/>
            <person name="Ohkuma M."/>
        </authorList>
    </citation>
    <scope>NUCLEOTIDE SEQUENCE</scope>
    <source>
        <strain evidence="2">JCM 14719</strain>
    </source>
</reference>
<keyword evidence="1" id="KW-1133">Transmembrane helix</keyword>
<dbReference type="PANTHER" id="PTHR37305:SF2">
    <property type="entry name" value="BACITRACIN TRANSPORT PERMEASE PROTEIN BCRB"/>
    <property type="match status" value="1"/>
</dbReference>
<dbReference type="GO" id="GO:0140359">
    <property type="term" value="F:ABC-type transporter activity"/>
    <property type="evidence" value="ECO:0007669"/>
    <property type="project" value="InterPro"/>
</dbReference>
<keyword evidence="1" id="KW-0812">Transmembrane</keyword>
<feature type="transmembrane region" description="Helical" evidence="1">
    <location>
        <begin position="157"/>
        <end position="183"/>
    </location>
</feature>
<feature type="transmembrane region" description="Helical" evidence="1">
    <location>
        <begin position="254"/>
        <end position="276"/>
    </location>
</feature>
<dbReference type="Pfam" id="PF12679">
    <property type="entry name" value="ABC2_membrane_2"/>
    <property type="match status" value="1"/>
</dbReference>
<dbReference type="PANTHER" id="PTHR37305">
    <property type="entry name" value="INTEGRAL MEMBRANE PROTEIN-RELATED"/>
    <property type="match status" value="1"/>
</dbReference>
<feature type="transmembrane region" description="Helical" evidence="1">
    <location>
        <begin position="296"/>
        <end position="320"/>
    </location>
</feature>
<keyword evidence="1" id="KW-0472">Membrane</keyword>
<dbReference type="EMBL" id="BMOF01000020">
    <property type="protein sequence ID" value="GGJ99609.1"/>
    <property type="molecule type" value="Genomic_DNA"/>
</dbReference>
<dbReference type="AlphaFoldDB" id="A0A8J3FA58"/>
<protein>
    <submittedName>
        <fullName evidence="2">ABC transporter permease</fullName>
    </submittedName>
</protein>
<accession>A0A8J3FA58</accession>
<comment type="caution">
    <text evidence="2">The sequence shown here is derived from an EMBL/GenBank/DDBJ whole genome shotgun (WGS) entry which is preliminary data.</text>
</comment>
<evidence type="ECO:0000313" key="2">
    <source>
        <dbReference type="EMBL" id="GGJ99609.1"/>
    </source>
</evidence>
<keyword evidence="3" id="KW-1185">Reference proteome</keyword>
<feature type="transmembrane region" description="Helical" evidence="1">
    <location>
        <begin position="18"/>
        <end position="37"/>
    </location>
</feature>
<evidence type="ECO:0000256" key="1">
    <source>
        <dbReference type="SAM" id="Phobius"/>
    </source>
</evidence>